<organism evidence="7">
    <name type="scientific">hydrothermal vent metagenome</name>
    <dbReference type="NCBI Taxonomy" id="652676"/>
    <lineage>
        <taxon>unclassified sequences</taxon>
        <taxon>metagenomes</taxon>
        <taxon>ecological metagenomes</taxon>
    </lineage>
</organism>
<keyword evidence="2" id="KW-0479">Metal-binding</keyword>
<feature type="domain" description="MPN" evidence="6">
    <location>
        <begin position="1"/>
        <end position="141"/>
    </location>
</feature>
<evidence type="ECO:0000256" key="1">
    <source>
        <dbReference type="ARBA" id="ARBA00022670"/>
    </source>
</evidence>
<evidence type="ECO:0000256" key="4">
    <source>
        <dbReference type="ARBA" id="ARBA00022833"/>
    </source>
</evidence>
<name>A0A3B0YSG6_9ZZZZ</name>
<dbReference type="InterPro" id="IPR037518">
    <property type="entry name" value="MPN"/>
</dbReference>
<dbReference type="InterPro" id="IPR051929">
    <property type="entry name" value="VirAsm_ModProt"/>
</dbReference>
<evidence type="ECO:0000256" key="2">
    <source>
        <dbReference type="ARBA" id="ARBA00022723"/>
    </source>
</evidence>
<evidence type="ECO:0000256" key="3">
    <source>
        <dbReference type="ARBA" id="ARBA00022801"/>
    </source>
</evidence>
<sequence length="141" mass="15686">MLTSSSLKQINLSTATHLLKIAQSSSQQEVCGLITCDSNNQQICYPINNIASTPNTHFEMDPQQLISTTKLIRELGQSMIAIYHSHPNGCIEPSTHDIQQHQYHDLLYIIISPGNDGVLMLGAYWIHPDQTVEPVELSTQS</sequence>
<keyword evidence="5" id="KW-0482">Metalloprotease</keyword>
<dbReference type="PROSITE" id="PS50249">
    <property type="entry name" value="MPN"/>
    <property type="match status" value="1"/>
</dbReference>
<dbReference type="GO" id="GO:0006508">
    <property type="term" value="P:proteolysis"/>
    <property type="evidence" value="ECO:0007669"/>
    <property type="project" value="UniProtKB-KW"/>
</dbReference>
<reference evidence="7" key="1">
    <citation type="submission" date="2018-06" db="EMBL/GenBank/DDBJ databases">
        <authorList>
            <person name="Zhirakovskaya E."/>
        </authorList>
    </citation>
    <scope>NUCLEOTIDE SEQUENCE</scope>
</reference>
<protein>
    <recommendedName>
        <fullName evidence="6">MPN domain-containing protein</fullName>
    </recommendedName>
</protein>
<keyword evidence="4" id="KW-0862">Zinc</keyword>
<evidence type="ECO:0000259" key="6">
    <source>
        <dbReference type="PROSITE" id="PS50249"/>
    </source>
</evidence>
<dbReference type="GO" id="GO:0008235">
    <property type="term" value="F:metalloexopeptidase activity"/>
    <property type="evidence" value="ECO:0007669"/>
    <property type="project" value="TreeGrafter"/>
</dbReference>
<dbReference type="PANTHER" id="PTHR34858:SF1">
    <property type="entry name" value="CYSO-CYSTEINE PEPTIDASE"/>
    <property type="match status" value="1"/>
</dbReference>
<gene>
    <name evidence="7" type="ORF">MNBD_GAMMA12-3971</name>
</gene>
<dbReference type="AlphaFoldDB" id="A0A3B0YSG6"/>
<dbReference type="EMBL" id="UOFL01000021">
    <property type="protein sequence ID" value="VAW71426.1"/>
    <property type="molecule type" value="Genomic_DNA"/>
</dbReference>
<dbReference type="GO" id="GO:0008270">
    <property type="term" value="F:zinc ion binding"/>
    <property type="evidence" value="ECO:0007669"/>
    <property type="project" value="TreeGrafter"/>
</dbReference>
<dbReference type="InterPro" id="IPR028090">
    <property type="entry name" value="JAB_dom_prok"/>
</dbReference>
<dbReference type="Pfam" id="PF14464">
    <property type="entry name" value="Prok-JAB"/>
    <property type="match status" value="1"/>
</dbReference>
<accession>A0A3B0YSG6</accession>
<dbReference type="Gene3D" id="3.40.140.10">
    <property type="entry name" value="Cytidine Deaminase, domain 2"/>
    <property type="match status" value="1"/>
</dbReference>
<proteinExistence type="predicted"/>
<keyword evidence="1" id="KW-0645">Protease</keyword>
<dbReference type="PANTHER" id="PTHR34858">
    <property type="entry name" value="CYSO-CYSTEINE PEPTIDASE"/>
    <property type="match status" value="1"/>
</dbReference>
<evidence type="ECO:0000256" key="5">
    <source>
        <dbReference type="ARBA" id="ARBA00023049"/>
    </source>
</evidence>
<evidence type="ECO:0000313" key="7">
    <source>
        <dbReference type="EMBL" id="VAW71426.1"/>
    </source>
</evidence>
<dbReference type="CDD" id="cd08070">
    <property type="entry name" value="MPN_like"/>
    <property type="match status" value="1"/>
</dbReference>
<dbReference type="SUPFAM" id="SSF102712">
    <property type="entry name" value="JAB1/MPN domain"/>
    <property type="match status" value="1"/>
</dbReference>
<keyword evidence="3" id="KW-0378">Hydrolase</keyword>